<organism evidence="1 6">
    <name type="scientific">Eggerthella lenta</name>
    <name type="common">Eubacterium lentum</name>
    <dbReference type="NCBI Taxonomy" id="84112"/>
    <lineage>
        <taxon>Bacteria</taxon>
        <taxon>Bacillati</taxon>
        <taxon>Actinomycetota</taxon>
        <taxon>Coriobacteriia</taxon>
        <taxon>Eggerthellales</taxon>
        <taxon>Eggerthellaceae</taxon>
        <taxon>Eggerthella</taxon>
    </lineage>
</organism>
<comment type="caution">
    <text evidence="1">The sequence shown here is derived from an EMBL/GenBank/DDBJ whole genome shotgun (WGS) entry which is preliminary data.</text>
</comment>
<evidence type="ECO:0000313" key="5">
    <source>
        <dbReference type="Proteomes" id="UP000253915"/>
    </source>
</evidence>
<protein>
    <submittedName>
        <fullName evidence="1">Uncharacterized protein</fullName>
    </submittedName>
</protein>
<gene>
    <name evidence="3" type="ORF">C1853_07145</name>
    <name evidence="2" type="ORF">C1871_01230</name>
    <name evidence="1" type="ORF">C1875_02340</name>
</gene>
<dbReference type="EMBL" id="PPUQ01000007">
    <property type="protein sequence ID" value="RDC39034.1"/>
    <property type="molecule type" value="Genomic_DNA"/>
</dbReference>
<dbReference type="EMBL" id="PPTU01000002">
    <property type="protein sequence ID" value="RDB72863.1"/>
    <property type="molecule type" value="Genomic_DNA"/>
</dbReference>
<evidence type="ECO:0000313" key="1">
    <source>
        <dbReference type="EMBL" id="RDB72863.1"/>
    </source>
</evidence>
<evidence type="ECO:0000313" key="2">
    <source>
        <dbReference type="EMBL" id="RDB89116.1"/>
    </source>
</evidence>
<evidence type="ECO:0000313" key="4">
    <source>
        <dbReference type="Proteomes" id="UP000253857"/>
    </source>
</evidence>
<dbReference type="EMBL" id="PPTY01000001">
    <property type="protein sequence ID" value="RDB89116.1"/>
    <property type="molecule type" value="Genomic_DNA"/>
</dbReference>
<dbReference type="AlphaFoldDB" id="A0A369MKE5"/>
<dbReference type="Proteomes" id="UP000253857">
    <property type="component" value="Unassembled WGS sequence"/>
</dbReference>
<dbReference type="Proteomes" id="UP000253970">
    <property type="component" value="Unassembled WGS sequence"/>
</dbReference>
<sequence length="67" mass="7261">MEKLPPIEKVYEAWSAVADGRVELHPDERGLDADRVEASAREAYDALGALDIAVKRGSARPPKSSKA</sequence>
<accession>A0A369MKE5</accession>
<evidence type="ECO:0000313" key="6">
    <source>
        <dbReference type="Proteomes" id="UP000253970"/>
    </source>
</evidence>
<evidence type="ECO:0000313" key="3">
    <source>
        <dbReference type="EMBL" id="RDC39034.1"/>
    </source>
</evidence>
<name>A0A369MKE5_EGGLN</name>
<dbReference type="Proteomes" id="UP000253915">
    <property type="component" value="Unassembled WGS sequence"/>
</dbReference>
<reference evidence="4 5" key="1">
    <citation type="journal article" date="2018" name="Elife">
        <title>Discovery and characterization of a prevalent human gut bacterial enzyme sufficient for the inactivation of a family of plant toxins.</title>
        <authorList>
            <person name="Koppel N."/>
            <person name="Bisanz J.E."/>
            <person name="Pandelia M.E."/>
            <person name="Turnbaugh P.J."/>
            <person name="Balskus E.P."/>
        </authorList>
    </citation>
    <scope>NUCLEOTIDE SEQUENCE [LARGE SCALE GENOMIC DNA]</scope>
    <source>
        <strain evidence="3 5">16A</strain>
        <strain evidence="2 4">FAA1-1-60AUCSF</strain>
        <strain evidence="1 6">W1 BHI 6</strain>
    </source>
</reference>
<proteinExistence type="predicted"/>
<dbReference type="RefSeq" id="WP_015760703.1">
    <property type="nucleotide sequence ID" value="NZ_AP031442.1"/>
</dbReference>